<evidence type="ECO:0000313" key="2">
    <source>
        <dbReference type="EMBL" id="MCP2360544.1"/>
    </source>
</evidence>
<gene>
    <name evidence="2" type="ORF">HD597_007564</name>
</gene>
<name>A0A9X2GMY2_9ACTN</name>
<accession>A0A9X2GMY2</accession>
<dbReference type="AlphaFoldDB" id="A0A9X2GMY2"/>
<keyword evidence="3" id="KW-1185">Reference proteome</keyword>
<reference evidence="2" key="1">
    <citation type="submission" date="2022-06" db="EMBL/GenBank/DDBJ databases">
        <title>Sequencing the genomes of 1000 actinobacteria strains.</title>
        <authorList>
            <person name="Klenk H.-P."/>
        </authorList>
    </citation>
    <scope>NUCLEOTIDE SEQUENCE</scope>
    <source>
        <strain evidence="2">DSM 46694</strain>
    </source>
</reference>
<dbReference type="RefSeq" id="WP_253748570.1">
    <property type="nucleotide sequence ID" value="NZ_BAABKA010000108.1"/>
</dbReference>
<feature type="region of interest" description="Disordered" evidence="1">
    <location>
        <begin position="80"/>
        <end position="100"/>
    </location>
</feature>
<dbReference type="Proteomes" id="UP001139648">
    <property type="component" value="Unassembled WGS sequence"/>
</dbReference>
<dbReference type="InterPro" id="IPR023393">
    <property type="entry name" value="START-like_dom_sf"/>
</dbReference>
<comment type="caution">
    <text evidence="2">The sequence shown here is derived from an EMBL/GenBank/DDBJ whole genome shotgun (WGS) entry which is preliminary data.</text>
</comment>
<evidence type="ECO:0000313" key="3">
    <source>
        <dbReference type="Proteomes" id="UP001139648"/>
    </source>
</evidence>
<sequence>MFMLMPRSLMRLAVGAAAGYLLAVRPWHLRWGADDREVHADMPGDDLVTQPQYQATRAITVEAPPATVWAWLVQLGGGYQPDSPPRPATSGHEEPPGQERQGLKVGDVLQGGPGFVVEQIEPPQTLVTMVRGADATTTCSVSLRDLEDGRTRMIFRVRIRAQPGVRGTTYLARQDVGDFLTVRRQMLTIKERAESVQ</sequence>
<proteinExistence type="predicted"/>
<dbReference type="Gene3D" id="3.30.530.20">
    <property type="match status" value="1"/>
</dbReference>
<evidence type="ECO:0000256" key="1">
    <source>
        <dbReference type="SAM" id="MobiDB-lite"/>
    </source>
</evidence>
<evidence type="ECO:0008006" key="4">
    <source>
        <dbReference type="Google" id="ProtNLM"/>
    </source>
</evidence>
<organism evidence="2 3">
    <name type="scientific">Nonomuraea thailandensis</name>
    <dbReference type="NCBI Taxonomy" id="1188745"/>
    <lineage>
        <taxon>Bacteria</taxon>
        <taxon>Bacillati</taxon>
        <taxon>Actinomycetota</taxon>
        <taxon>Actinomycetes</taxon>
        <taxon>Streptosporangiales</taxon>
        <taxon>Streptosporangiaceae</taxon>
        <taxon>Nonomuraea</taxon>
    </lineage>
</organism>
<dbReference type="SUPFAM" id="SSF55961">
    <property type="entry name" value="Bet v1-like"/>
    <property type="match status" value="1"/>
</dbReference>
<dbReference type="EMBL" id="JAMZEB010000002">
    <property type="protein sequence ID" value="MCP2360544.1"/>
    <property type="molecule type" value="Genomic_DNA"/>
</dbReference>
<protein>
    <recommendedName>
        <fullName evidence="4">SRPBCC family protein</fullName>
    </recommendedName>
</protein>